<feature type="region of interest" description="Disordered" evidence="5">
    <location>
        <begin position="854"/>
        <end position="880"/>
    </location>
</feature>
<dbReference type="PANTHER" id="PTHR16276">
    <property type="entry name" value="PENTATRICOPEPTIDE REPEAT DOMAIN-CONTAINING PROTEIN 3"/>
    <property type="match status" value="1"/>
</dbReference>
<keyword evidence="2" id="KW-0677">Repeat</keyword>
<evidence type="ECO:0000259" key="6">
    <source>
        <dbReference type="PROSITE" id="PS50940"/>
    </source>
</evidence>
<name>A0A194R4U4_PAPMA</name>
<dbReference type="SUPFAM" id="SSF57625">
    <property type="entry name" value="Invertebrate chitin-binding proteins"/>
    <property type="match status" value="1"/>
</dbReference>
<dbReference type="GO" id="GO:0019843">
    <property type="term" value="F:rRNA binding"/>
    <property type="evidence" value="ECO:0007669"/>
    <property type="project" value="InterPro"/>
</dbReference>
<evidence type="ECO:0000256" key="5">
    <source>
        <dbReference type="SAM" id="MobiDB-lite"/>
    </source>
</evidence>
<gene>
    <name evidence="7" type="ORF">RR48_06674</name>
</gene>
<protein>
    <submittedName>
        <fullName evidence="7">Protein PTCD3-like, mitochondrial</fullName>
    </submittedName>
</protein>
<feature type="domain" description="Chitin-binding type-2" evidence="6">
    <location>
        <begin position="37"/>
        <end position="96"/>
    </location>
</feature>
<proteinExistence type="predicted"/>
<dbReference type="GO" id="GO:0005739">
    <property type="term" value="C:mitochondrion"/>
    <property type="evidence" value="ECO:0007669"/>
    <property type="project" value="UniProtKB-SubCell"/>
</dbReference>
<reference evidence="7 8" key="1">
    <citation type="journal article" date="2015" name="Nat. Commun.">
        <title>Outbred genome sequencing and CRISPR/Cas9 gene editing in butterflies.</title>
        <authorList>
            <person name="Li X."/>
            <person name="Fan D."/>
            <person name="Zhang W."/>
            <person name="Liu G."/>
            <person name="Zhang L."/>
            <person name="Zhao L."/>
            <person name="Fang X."/>
            <person name="Chen L."/>
            <person name="Dong Y."/>
            <person name="Chen Y."/>
            <person name="Ding Y."/>
            <person name="Zhao R."/>
            <person name="Feng M."/>
            <person name="Zhu Y."/>
            <person name="Feng Y."/>
            <person name="Jiang X."/>
            <person name="Zhu D."/>
            <person name="Xiang H."/>
            <person name="Feng X."/>
            <person name="Li S."/>
            <person name="Wang J."/>
            <person name="Zhang G."/>
            <person name="Kronforst M.R."/>
            <person name="Wang W."/>
        </authorList>
    </citation>
    <scope>NUCLEOTIDE SEQUENCE [LARGE SCALE GENOMIC DNA]</scope>
    <source>
        <strain evidence="7">Ya'a_city_454_Pm</strain>
        <tissue evidence="7">Whole body</tissue>
    </source>
</reference>
<dbReference type="AlphaFoldDB" id="A0A194R4U4"/>
<dbReference type="InterPro" id="IPR055063">
    <property type="entry name" value="Rib_mS39_PPR"/>
</dbReference>
<dbReference type="InParanoid" id="A0A194R4U4"/>
<sequence>MHGNNSGGARVERWAKSEWAQPMSIPTRVLWQSVNVANQCVTRGRFPNRMENCRGYTMCINGPNGFIEYNLTCPESFIFSHLENLCTNVTSYKCMPEFNCREVGNFETDSANCTSFMACVEGINGLVDARWSECPQGTVFSPTDKNCINETLYSCHNIHDSPNILSILVNNEPIFTANFTLNVSPTLRQWSRLVHICRTMATLEGQKVPQSSSASDGISPPPRIHRGPTDILQALAATVGPDPTAAHYKYHDDPYLIPLSNFRKRSYALSAEAGRKAAAWIRDEHADLFSMREWDPPGKKKTPHFNADPHIDAFAPKPIYNDESKVTEEDFKYTLKNALVEDAKKVFELLGGVNALSEEMKIEFLQLLCFYNEKEPLAMEWLEERWFAAKTRDRHSATWKLGGLADSIFTSMESKTPEAYCAIIQGMAKYYQAERAHALAQEAMEKGILLSTSVFNSLISCVGFLKEGTTLRIEALKTLLTQMNEQGLSPDQGTLSSCLRSISAWGGGHMLQQVALQVAAEFSNIGLQPGLSAYYYLLCLFCKERGPQIDILTTILNDLEKRENLEPQDATDTNFFITAMGVCSDHLQDISLAERLHKLLMKDDNYKLVGDAYKESIYYRHYITVSCRHAPFEKTLELLDTLVPNVYVPEPSVMEEIIKRLEVGGAGERLAQAWSQLVVFGHANRVRLVERLLDAFCNCYHYQDDEIKAKIRFAAGDILKFGQIAEEKEEMNEMRSPVQKLSATAMCNIIELCSDVPDKADEGWERVVQALERLRGEQAAGVPARPQVLAQVAHRAATVGRPTIAAEAMSASVATLSVMLNRSEEEVKTLLEDRSKLSGLHPTALAVAEAYHEVKSGSSLHQSDSSTSSESDSETSDDDC</sequence>
<dbReference type="GO" id="GO:0005576">
    <property type="term" value="C:extracellular region"/>
    <property type="evidence" value="ECO:0007669"/>
    <property type="project" value="InterPro"/>
</dbReference>
<dbReference type="PANTHER" id="PTHR16276:SF1">
    <property type="entry name" value="SMALL RIBOSOMAL SUBUNIT PROTEIN MS39"/>
    <property type="match status" value="1"/>
</dbReference>
<dbReference type="InterPro" id="IPR037387">
    <property type="entry name" value="PTCD3"/>
</dbReference>
<evidence type="ECO:0000313" key="8">
    <source>
        <dbReference type="Proteomes" id="UP000053240"/>
    </source>
</evidence>
<dbReference type="InterPro" id="IPR036508">
    <property type="entry name" value="Chitin-bd_dom_sf"/>
</dbReference>
<evidence type="ECO:0000256" key="3">
    <source>
        <dbReference type="ARBA" id="ARBA00022946"/>
    </source>
</evidence>
<dbReference type="GO" id="GO:0032543">
    <property type="term" value="P:mitochondrial translation"/>
    <property type="evidence" value="ECO:0007669"/>
    <property type="project" value="InterPro"/>
</dbReference>
<evidence type="ECO:0000313" key="7">
    <source>
        <dbReference type="EMBL" id="KPJ12534.1"/>
    </source>
</evidence>
<dbReference type="InterPro" id="IPR011990">
    <property type="entry name" value="TPR-like_helical_dom_sf"/>
</dbReference>
<organism evidence="7 8">
    <name type="scientific">Papilio machaon</name>
    <name type="common">Old World swallowtail butterfly</name>
    <dbReference type="NCBI Taxonomy" id="76193"/>
    <lineage>
        <taxon>Eukaryota</taxon>
        <taxon>Metazoa</taxon>
        <taxon>Ecdysozoa</taxon>
        <taxon>Arthropoda</taxon>
        <taxon>Hexapoda</taxon>
        <taxon>Insecta</taxon>
        <taxon>Pterygota</taxon>
        <taxon>Neoptera</taxon>
        <taxon>Endopterygota</taxon>
        <taxon>Lepidoptera</taxon>
        <taxon>Glossata</taxon>
        <taxon>Ditrysia</taxon>
        <taxon>Papilionoidea</taxon>
        <taxon>Papilionidae</taxon>
        <taxon>Papilioninae</taxon>
        <taxon>Papilio</taxon>
    </lineage>
</organism>
<dbReference type="Gene3D" id="1.25.40.10">
    <property type="entry name" value="Tetratricopeptide repeat domain"/>
    <property type="match status" value="1"/>
</dbReference>
<dbReference type="GO" id="GO:0008061">
    <property type="term" value="F:chitin binding"/>
    <property type="evidence" value="ECO:0007669"/>
    <property type="project" value="InterPro"/>
</dbReference>
<comment type="subcellular location">
    <subcellularLocation>
        <location evidence="1">Mitochondrion</location>
    </subcellularLocation>
</comment>
<dbReference type="Proteomes" id="UP000053240">
    <property type="component" value="Unassembled WGS sequence"/>
</dbReference>
<dbReference type="PROSITE" id="PS50940">
    <property type="entry name" value="CHIT_BIND_II"/>
    <property type="match status" value="2"/>
</dbReference>
<dbReference type="FunCoup" id="A0A194R4U4">
    <property type="interactions" value="1634"/>
</dbReference>
<dbReference type="SMART" id="SM00494">
    <property type="entry name" value="ChtBD2"/>
    <property type="match status" value="2"/>
</dbReference>
<keyword evidence="3" id="KW-0809">Transit peptide</keyword>
<dbReference type="EMBL" id="KQ460761">
    <property type="protein sequence ID" value="KPJ12534.1"/>
    <property type="molecule type" value="Genomic_DNA"/>
</dbReference>
<keyword evidence="4" id="KW-0496">Mitochondrion</keyword>
<dbReference type="GO" id="GO:0043024">
    <property type="term" value="F:ribosomal small subunit binding"/>
    <property type="evidence" value="ECO:0007669"/>
    <property type="project" value="InterPro"/>
</dbReference>
<dbReference type="Gene3D" id="2.170.140.10">
    <property type="entry name" value="Chitin binding domain"/>
    <property type="match status" value="1"/>
</dbReference>
<dbReference type="Pfam" id="PF22330">
    <property type="entry name" value="Rib_mS39_PPR"/>
    <property type="match status" value="1"/>
</dbReference>
<keyword evidence="8" id="KW-1185">Reference proteome</keyword>
<dbReference type="STRING" id="76193.A0A194R4U4"/>
<feature type="domain" description="Chitin-binding type-2" evidence="6">
    <location>
        <begin position="97"/>
        <end position="157"/>
    </location>
</feature>
<evidence type="ECO:0000256" key="2">
    <source>
        <dbReference type="ARBA" id="ARBA00022737"/>
    </source>
</evidence>
<evidence type="ECO:0000256" key="4">
    <source>
        <dbReference type="ARBA" id="ARBA00023128"/>
    </source>
</evidence>
<dbReference type="InterPro" id="IPR002557">
    <property type="entry name" value="Chitin-bd_dom"/>
</dbReference>
<evidence type="ECO:0000256" key="1">
    <source>
        <dbReference type="ARBA" id="ARBA00004173"/>
    </source>
</evidence>
<accession>A0A194R4U4</accession>
<feature type="compositionally biased region" description="Acidic residues" evidence="5">
    <location>
        <begin position="871"/>
        <end position="880"/>
    </location>
</feature>